<sequence length="497" mass="54915">MTKKYILALDQGTTSSRAILFNEAGEIIGIEQKEFQQIFPKPGWVEHDANEIWASVLSVIAGVLLKTNVEAKEIAAIGITNQRETAVVWEKESGRPIYNALVWQSRQTADICERLRAEGYSEMVTEKTGLLIDPYFSGTKVRWILDHVDGAQERAERGELLFGTIDTWLIWKLSGGKAHVTDYSNASRTLLYNIYEQCWDDELLKMLNVPRAMLPDVRPSSEVYAETVSYHFFGEEIPIAGAAGDQQAALFGQACFEKGMAKNTYGTGCFMLMNTGDQGVKSKHGLLTTIAWGLDGKVEYALEGSIFVAGSAIQWLRDGLRMMKSAKESEGYATKVTSADGVYVVPAFVGLGTPYWDSDVRGAVFGLTRGTSKEHFIRATLESLAYQTKDVLQAMEADSGISLKTLRVDGGAVANNFLMQFQSDLLGVSVERPTVQETTALGAAYLAGLAVGFWTSKEEITNNWNLEQKFTAEMEEADRAKLYEGWQKAVRAAQAFK</sequence>
<evidence type="ECO:0000256" key="12">
    <source>
        <dbReference type="RuleBase" id="RU003733"/>
    </source>
</evidence>
<evidence type="ECO:0000259" key="13">
    <source>
        <dbReference type="Pfam" id="PF00370"/>
    </source>
</evidence>
<protein>
    <recommendedName>
        <fullName evidence="11">Glycerol kinase</fullName>
        <ecNumber evidence="11">2.7.1.30</ecNumber>
    </recommendedName>
    <alternativeName>
        <fullName evidence="11">ATP:glycerol 3-phosphotransferase</fullName>
    </alternativeName>
    <alternativeName>
        <fullName evidence="11">Glycerokinase</fullName>
        <shortName evidence="11">GK</shortName>
    </alternativeName>
</protein>
<dbReference type="PATRIC" id="fig|136160.3.peg.3228"/>
<proteinExistence type="inferred from homology"/>
<feature type="binding site" evidence="11">
    <location>
        <position position="15"/>
    </location>
    <ligand>
        <name>ATP</name>
        <dbReference type="ChEBI" id="CHEBI:30616"/>
    </ligand>
</feature>
<evidence type="ECO:0000256" key="11">
    <source>
        <dbReference type="HAMAP-Rule" id="MF_00186"/>
    </source>
</evidence>
<dbReference type="PANTHER" id="PTHR10196">
    <property type="entry name" value="SUGAR KINASE"/>
    <property type="match status" value="1"/>
</dbReference>
<feature type="binding site" evidence="11">
    <location>
        <position position="245"/>
    </location>
    <ligand>
        <name>glycerol</name>
        <dbReference type="ChEBI" id="CHEBI:17754"/>
    </ligand>
</feature>
<feature type="binding site" evidence="11">
    <location>
        <position position="411"/>
    </location>
    <ligand>
        <name>ADP</name>
        <dbReference type="ChEBI" id="CHEBI:456216"/>
    </ligand>
</feature>
<dbReference type="NCBIfam" id="TIGR01311">
    <property type="entry name" value="glycerol_kin"/>
    <property type="match status" value="1"/>
</dbReference>
<dbReference type="NCBIfam" id="NF000756">
    <property type="entry name" value="PRK00047.1"/>
    <property type="match status" value="1"/>
</dbReference>
<feature type="binding site" evidence="11">
    <location>
        <position position="246"/>
    </location>
    <ligand>
        <name>glycerol</name>
        <dbReference type="ChEBI" id="CHEBI:17754"/>
    </ligand>
</feature>
<dbReference type="GO" id="GO:0005524">
    <property type="term" value="F:ATP binding"/>
    <property type="evidence" value="ECO:0007669"/>
    <property type="project" value="UniProtKB-UniRule"/>
</dbReference>
<dbReference type="EMBL" id="LILD01000001">
    <property type="protein sequence ID" value="KOO39819.1"/>
    <property type="molecule type" value="Genomic_DNA"/>
</dbReference>
<feature type="binding site" evidence="11">
    <location>
        <position position="13"/>
    </location>
    <ligand>
        <name>ADP</name>
        <dbReference type="ChEBI" id="CHEBI:456216"/>
    </ligand>
</feature>
<feature type="binding site" evidence="11">
    <location>
        <position position="84"/>
    </location>
    <ligand>
        <name>glycerol</name>
        <dbReference type="ChEBI" id="CHEBI:17754"/>
    </ligand>
</feature>
<dbReference type="InterPro" id="IPR000577">
    <property type="entry name" value="Carb_kinase_FGGY"/>
</dbReference>
<comment type="pathway">
    <text evidence="1 11">Polyol metabolism; glycerol degradation via glycerol kinase pathway; sn-glycerol 3-phosphate from glycerol: step 1/1.</text>
</comment>
<evidence type="ECO:0000259" key="14">
    <source>
        <dbReference type="Pfam" id="PF02782"/>
    </source>
</evidence>
<feature type="binding site" evidence="11">
    <location>
        <position position="84"/>
    </location>
    <ligand>
        <name>sn-glycerol 3-phosphate</name>
        <dbReference type="ChEBI" id="CHEBI:57597"/>
    </ligand>
</feature>
<dbReference type="Pfam" id="PF00370">
    <property type="entry name" value="FGGY_N"/>
    <property type="match status" value="1"/>
</dbReference>
<dbReference type="GO" id="GO:0005829">
    <property type="term" value="C:cytosol"/>
    <property type="evidence" value="ECO:0007669"/>
    <property type="project" value="TreeGrafter"/>
</dbReference>
<feature type="binding site" evidence="11">
    <location>
        <position position="411"/>
    </location>
    <ligand>
        <name>ATP</name>
        <dbReference type="ChEBI" id="CHEBI:30616"/>
    </ligand>
</feature>
<keyword evidence="11" id="KW-0597">Phosphoprotein</keyword>
<feature type="binding site" evidence="11">
    <location>
        <position position="13"/>
    </location>
    <ligand>
        <name>sn-glycerol 3-phosphate</name>
        <dbReference type="ChEBI" id="CHEBI:57597"/>
    </ligand>
</feature>
<feature type="binding site" evidence="11">
    <location>
        <position position="267"/>
    </location>
    <ligand>
        <name>ADP</name>
        <dbReference type="ChEBI" id="CHEBI:456216"/>
    </ligand>
</feature>
<evidence type="ECO:0000256" key="10">
    <source>
        <dbReference type="ARBA" id="ARBA00063665"/>
    </source>
</evidence>
<dbReference type="GO" id="GO:0006072">
    <property type="term" value="P:glycerol-3-phosphate metabolic process"/>
    <property type="evidence" value="ECO:0007669"/>
    <property type="project" value="InterPro"/>
</dbReference>
<dbReference type="Gene3D" id="3.30.420.40">
    <property type="match status" value="2"/>
</dbReference>
<keyword evidence="4 11" id="KW-0547">Nucleotide-binding</keyword>
<keyword evidence="7 11" id="KW-0067">ATP-binding</keyword>
<feature type="binding site" evidence="11">
    <location>
        <position position="135"/>
    </location>
    <ligand>
        <name>glycerol</name>
        <dbReference type="ChEBI" id="CHEBI:17754"/>
    </ligand>
</feature>
<feature type="binding site" evidence="11">
    <location>
        <position position="310"/>
    </location>
    <ligand>
        <name>ADP</name>
        <dbReference type="ChEBI" id="CHEBI:456216"/>
    </ligand>
</feature>
<feature type="binding site" evidence="11">
    <location>
        <position position="310"/>
    </location>
    <ligand>
        <name>ATP</name>
        <dbReference type="ChEBI" id="CHEBI:30616"/>
    </ligand>
</feature>
<evidence type="ECO:0000256" key="3">
    <source>
        <dbReference type="ARBA" id="ARBA00022679"/>
    </source>
</evidence>
<comment type="function">
    <text evidence="9 11">Key enzyme in the regulation of glycerol uptake and metabolism. Catalyzes the phosphorylation of glycerol to yield sn-glycerol 3-phosphate.</text>
</comment>
<name>A0A0M0KLX4_ALKHA</name>
<comment type="catalytic activity">
    <reaction evidence="8 11">
        <text>glycerol + ATP = sn-glycerol 3-phosphate + ADP + H(+)</text>
        <dbReference type="Rhea" id="RHEA:21644"/>
        <dbReference type="ChEBI" id="CHEBI:15378"/>
        <dbReference type="ChEBI" id="CHEBI:17754"/>
        <dbReference type="ChEBI" id="CHEBI:30616"/>
        <dbReference type="ChEBI" id="CHEBI:57597"/>
        <dbReference type="ChEBI" id="CHEBI:456216"/>
        <dbReference type="EC" id="2.7.1.30"/>
    </reaction>
</comment>
<evidence type="ECO:0000256" key="7">
    <source>
        <dbReference type="ARBA" id="ARBA00022840"/>
    </source>
</evidence>
<evidence type="ECO:0000256" key="6">
    <source>
        <dbReference type="ARBA" id="ARBA00022798"/>
    </source>
</evidence>
<dbReference type="InterPro" id="IPR018483">
    <property type="entry name" value="Carb_kinase_FGGY_CS"/>
</dbReference>
<dbReference type="PROSITE" id="PS00445">
    <property type="entry name" value="FGGY_KINASES_2"/>
    <property type="match status" value="1"/>
</dbReference>
<reference evidence="15" key="1">
    <citation type="submission" date="2015-08" db="EMBL/GenBank/DDBJ databases">
        <title>Complete DNA Sequence of Pseudomonas syringae pv. actinidiae, the Causal Agent of Kiwifruit Canker Disease.</title>
        <authorList>
            <person name="Rikkerink E.H.A."/>
            <person name="Fineran P.C."/>
        </authorList>
    </citation>
    <scope>NUCLEOTIDE SEQUENCE</scope>
    <source>
        <strain evidence="15">DSM 13666</strain>
    </source>
</reference>
<keyword evidence="5 11" id="KW-0418">Kinase</keyword>
<keyword evidence="6 11" id="KW-0319">Glycerol metabolism</keyword>
<feature type="binding site" evidence="11">
    <location>
        <position position="267"/>
    </location>
    <ligand>
        <name>ATP</name>
        <dbReference type="ChEBI" id="CHEBI:30616"/>
    </ligand>
</feature>
<dbReference type="InterPro" id="IPR043129">
    <property type="entry name" value="ATPase_NBD"/>
</dbReference>
<comment type="subunit">
    <text evidence="10 11">Homotetramer and homodimer (in equilibrium).</text>
</comment>
<evidence type="ECO:0000256" key="1">
    <source>
        <dbReference type="ARBA" id="ARBA00005190"/>
    </source>
</evidence>
<feature type="binding site" evidence="11">
    <location>
        <position position="83"/>
    </location>
    <ligand>
        <name>sn-glycerol 3-phosphate</name>
        <dbReference type="ChEBI" id="CHEBI:57597"/>
    </ligand>
</feature>
<dbReference type="GO" id="GO:0004370">
    <property type="term" value="F:glycerol kinase activity"/>
    <property type="evidence" value="ECO:0007669"/>
    <property type="project" value="UniProtKB-UniRule"/>
</dbReference>
<evidence type="ECO:0000256" key="4">
    <source>
        <dbReference type="ARBA" id="ARBA00022741"/>
    </source>
</evidence>
<feature type="binding site" evidence="11">
    <location>
        <position position="14"/>
    </location>
    <ligand>
        <name>ATP</name>
        <dbReference type="ChEBI" id="CHEBI:30616"/>
    </ligand>
</feature>
<accession>A0A0M0KLX4</accession>
<comment type="activity regulation">
    <text evidence="11">Activated by phosphorylation and inhibited by fructose 1,6-bisphosphate (FBP).</text>
</comment>
<dbReference type="PANTHER" id="PTHR10196:SF69">
    <property type="entry name" value="GLYCEROL KINASE"/>
    <property type="match status" value="1"/>
</dbReference>
<dbReference type="FunFam" id="3.30.420.40:FF:000007">
    <property type="entry name" value="Glycerol kinase"/>
    <property type="match status" value="1"/>
</dbReference>
<dbReference type="RefSeq" id="WP_053431675.1">
    <property type="nucleotide sequence ID" value="NZ_CP040441.1"/>
</dbReference>
<evidence type="ECO:0000256" key="9">
    <source>
        <dbReference type="ARBA" id="ARBA00054633"/>
    </source>
</evidence>
<comment type="caution">
    <text evidence="15">The sequence shown here is derived from an EMBL/GenBank/DDBJ whole genome shotgun (WGS) entry which is preliminary data.</text>
</comment>
<dbReference type="GeneID" id="87596724"/>
<dbReference type="FunFam" id="3.30.420.40:FF:000008">
    <property type="entry name" value="Glycerol kinase"/>
    <property type="match status" value="1"/>
</dbReference>
<feature type="binding site" evidence="11">
    <location>
        <position position="17"/>
    </location>
    <ligand>
        <name>ADP</name>
        <dbReference type="ChEBI" id="CHEBI:456216"/>
    </ligand>
</feature>
<feature type="modified residue" description="Phosphohistidine; by HPr" evidence="11">
    <location>
        <position position="231"/>
    </location>
</feature>
<evidence type="ECO:0000256" key="2">
    <source>
        <dbReference type="ARBA" id="ARBA00009156"/>
    </source>
</evidence>
<dbReference type="HAMAP" id="MF_00186">
    <property type="entry name" value="Glycerol_kin"/>
    <property type="match status" value="1"/>
</dbReference>
<feature type="binding site" evidence="11">
    <location>
        <position position="135"/>
    </location>
    <ligand>
        <name>sn-glycerol 3-phosphate</name>
        <dbReference type="ChEBI" id="CHEBI:57597"/>
    </ligand>
</feature>
<evidence type="ECO:0000256" key="5">
    <source>
        <dbReference type="ARBA" id="ARBA00022777"/>
    </source>
</evidence>
<dbReference type="PIRSF" id="PIRSF000538">
    <property type="entry name" value="GlpK"/>
    <property type="match status" value="1"/>
</dbReference>
<feature type="domain" description="Carbohydrate kinase FGGY C-terminal" evidence="14">
    <location>
        <begin position="262"/>
        <end position="450"/>
    </location>
</feature>
<dbReference type="EC" id="2.7.1.30" evidence="11"/>
<keyword evidence="3 11" id="KW-0808">Transferase</keyword>
<dbReference type="CDD" id="cd07786">
    <property type="entry name" value="FGGY_EcGK_like"/>
    <property type="match status" value="1"/>
</dbReference>
<comment type="similarity">
    <text evidence="2 11 12">Belongs to the FGGY kinase family.</text>
</comment>
<evidence type="ECO:0000313" key="15">
    <source>
        <dbReference type="EMBL" id="KOO39819.1"/>
    </source>
</evidence>
<dbReference type="InterPro" id="IPR018484">
    <property type="entry name" value="FGGY_N"/>
</dbReference>
<dbReference type="SUPFAM" id="SSF53067">
    <property type="entry name" value="Actin-like ATPase domain"/>
    <property type="match status" value="2"/>
</dbReference>
<dbReference type="UniPathway" id="UPA00618">
    <property type="reaction ID" value="UER00672"/>
</dbReference>
<feature type="binding site" evidence="11">
    <location>
        <position position="245"/>
    </location>
    <ligand>
        <name>sn-glycerol 3-phosphate</name>
        <dbReference type="ChEBI" id="CHEBI:57597"/>
    </ligand>
</feature>
<dbReference type="PROSITE" id="PS00933">
    <property type="entry name" value="FGGY_KINASES_1"/>
    <property type="match status" value="1"/>
</dbReference>
<comment type="PTM">
    <text evidence="11">The phosphoenolpyruvate-dependent sugar phosphotransferase system (PTS), including enzyme I, and histidine-containing protein (HPr) are required for the phosphorylation, which leads to the activation of the enzyme.</text>
</comment>
<organism evidence="15">
    <name type="scientific">Halalkalibacterium halodurans</name>
    <name type="common">Bacillus halodurans</name>
    <dbReference type="NCBI Taxonomy" id="86665"/>
    <lineage>
        <taxon>Bacteria</taxon>
        <taxon>Bacillati</taxon>
        <taxon>Bacillota</taxon>
        <taxon>Bacilli</taxon>
        <taxon>Bacillales</taxon>
        <taxon>Bacillaceae</taxon>
        <taxon>Halalkalibacterium (ex Joshi et al. 2022)</taxon>
    </lineage>
</organism>
<dbReference type="AlphaFoldDB" id="A0A0M0KLX4"/>
<dbReference type="Pfam" id="PF02782">
    <property type="entry name" value="FGGY_C"/>
    <property type="match status" value="1"/>
</dbReference>
<feature type="binding site" evidence="11">
    <location>
        <position position="314"/>
    </location>
    <ligand>
        <name>ATP</name>
        <dbReference type="ChEBI" id="CHEBI:30616"/>
    </ligand>
</feature>
<feature type="domain" description="Carbohydrate kinase FGGY N-terminal" evidence="13">
    <location>
        <begin position="5"/>
        <end position="252"/>
    </location>
</feature>
<feature type="binding site" evidence="11">
    <location>
        <position position="13"/>
    </location>
    <ligand>
        <name>ATP</name>
        <dbReference type="ChEBI" id="CHEBI:30616"/>
    </ligand>
</feature>
<evidence type="ECO:0000256" key="8">
    <source>
        <dbReference type="ARBA" id="ARBA00052101"/>
    </source>
</evidence>
<dbReference type="GO" id="GO:0019563">
    <property type="term" value="P:glycerol catabolic process"/>
    <property type="evidence" value="ECO:0007669"/>
    <property type="project" value="UniProtKB-UniRule"/>
</dbReference>
<dbReference type="InterPro" id="IPR018485">
    <property type="entry name" value="FGGY_C"/>
</dbReference>
<gene>
    <name evidence="11 15" type="primary">glpK</name>
    <name evidence="15" type="ORF">AMD02_13885</name>
</gene>
<feature type="binding site" evidence="11">
    <location>
        <position position="415"/>
    </location>
    <ligand>
        <name>ADP</name>
        <dbReference type="ChEBI" id="CHEBI:456216"/>
    </ligand>
</feature>
<feature type="binding site" evidence="11">
    <location>
        <position position="83"/>
    </location>
    <ligand>
        <name>glycerol</name>
        <dbReference type="ChEBI" id="CHEBI:17754"/>
    </ligand>
</feature>
<dbReference type="InterPro" id="IPR005999">
    <property type="entry name" value="Glycerol_kin"/>
</dbReference>